<proteinExistence type="predicted"/>
<geneLocation type="plasmid" evidence="1 2">
    <name>AZOBR_p3</name>
</geneLocation>
<name>A0A9P1JZW0_9PROT</name>
<keyword evidence="1" id="KW-0614">Plasmid</keyword>
<evidence type="ECO:0000313" key="2">
    <source>
        <dbReference type="Proteomes" id="UP000007319"/>
    </source>
</evidence>
<keyword evidence="2" id="KW-1185">Reference proteome</keyword>
<gene>
    <name evidence="1" type="ORF">AZOBR_p340191</name>
</gene>
<protein>
    <submittedName>
        <fullName evidence="1">Uncharacterized protein</fullName>
    </submittedName>
</protein>
<dbReference type="EMBL" id="HE577330">
    <property type="protein sequence ID" value="CCD02953.1"/>
    <property type="molecule type" value="Genomic_DNA"/>
</dbReference>
<dbReference type="Proteomes" id="UP000007319">
    <property type="component" value="Plasmid AZOBR_p3"/>
</dbReference>
<dbReference type="KEGG" id="abs:AZOBR_p340191"/>
<dbReference type="RefSeq" id="WP_014199465.1">
    <property type="nucleotide sequence ID" value="NC_016595.1"/>
</dbReference>
<reference evidence="1 2" key="1">
    <citation type="journal article" date="2011" name="PLoS Genet.">
        <title>Azospirillum genomes reveal transition of bacteria from aquatic to terrestrial environments.</title>
        <authorList>
            <person name="Wisniewski-Dye F."/>
            <person name="Borziak K."/>
            <person name="Khalsa-Moyers G."/>
            <person name="Alexandre G."/>
            <person name="Sukharnikov L.O."/>
            <person name="Wuichet K."/>
            <person name="Hurst G.B."/>
            <person name="McDonald W.H."/>
            <person name="Robertson J.S."/>
            <person name="Barbe V."/>
            <person name="Calteau A."/>
            <person name="Rouy Z."/>
            <person name="Mangenot S."/>
            <person name="Prigent-Combaret C."/>
            <person name="Normand P."/>
            <person name="Boyer M."/>
            <person name="Siguier P."/>
            <person name="Dessaux Y."/>
            <person name="Elmerich C."/>
            <person name="Condemine G."/>
            <person name="Krishnen G."/>
            <person name="Kennedy I."/>
            <person name="Paterson A.H."/>
            <person name="Gonzalez V."/>
            <person name="Mavingui P."/>
            <person name="Zhulin I.B."/>
        </authorList>
    </citation>
    <scope>NUCLEOTIDE SEQUENCE [LARGE SCALE GENOMIC DNA]</scope>
    <source>
        <strain evidence="1 2">Sp245</strain>
    </source>
</reference>
<organism evidence="1 2">
    <name type="scientific">Azospirillum baldaniorum</name>
    <dbReference type="NCBI Taxonomy" id="1064539"/>
    <lineage>
        <taxon>Bacteria</taxon>
        <taxon>Pseudomonadati</taxon>
        <taxon>Pseudomonadota</taxon>
        <taxon>Alphaproteobacteria</taxon>
        <taxon>Rhodospirillales</taxon>
        <taxon>Azospirillaceae</taxon>
        <taxon>Azospirillum</taxon>
    </lineage>
</organism>
<sequence>MGIDREDAAEHWSGLSDKAIDEMVDLGIAPTAHVEDRRAKGWTDDGNKFYMTSDSLRKLGYAEAADWLDRRAGVQPEPPPPPLVFTYTNWRGEHGTRRAIPIRVYHGATEYHPEPQWLMEAHDLDKGAVRVFAMRDMGPDRSAALLTTETEGVDHG</sequence>
<evidence type="ECO:0000313" key="1">
    <source>
        <dbReference type="EMBL" id="CCD02953.1"/>
    </source>
</evidence>
<accession>A0A9P1JZW0</accession>
<dbReference type="AlphaFoldDB" id="A0A9P1JZW0"/>